<dbReference type="InterPro" id="IPR002931">
    <property type="entry name" value="Transglutaminase-like"/>
</dbReference>
<keyword evidence="1" id="KW-1133">Transmembrane helix</keyword>
<dbReference type="InterPro" id="IPR025403">
    <property type="entry name" value="TgpA-like_C"/>
</dbReference>
<evidence type="ECO:0000313" key="3">
    <source>
        <dbReference type="EMBL" id="RDD81144.1"/>
    </source>
</evidence>
<feature type="domain" description="Transglutaminase-like" evidence="2">
    <location>
        <begin position="407"/>
        <end position="478"/>
    </location>
</feature>
<proteinExistence type="predicted"/>
<feature type="transmembrane region" description="Helical" evidence="1">
    <location>
        <begin position="170"/>
        <end position="191"/>
    </location>
</feature>
<dbReference type="PANTHER" id="PTHR42736">
    <property type="entry name" value="PROTEIN-GLUTAMINE GAMMA-GLUTAMYLTRANSFERASE"/>
    <property type="match status" value="1"/>
</dbReference>
<evidence type="ECO:0000256" key="1">
    <source>
        <dbReference type="SAM" id="Phobius"/>
    </source>
</evidence>
<evidence type="ECO:0000259" key="2">
    <source>
        <dbReference type="SMART" id="SM00460"/>
    </source>
</evidence>
<dbReference type="OrthoDB" id="9804872at2"/>
<dbReference type="Gene3D" id="3.10.620.30">
    <property type="match status" value="1"/>
</dbReference>
<protein>
    <submittedName>
        <fullName evidence="3">DUF3488 domain-containing protein</fullName>
    </submittedName>
</protein>
<evidence type="ECO:0000313" key="4">
    <source>
        <dbReference type="Proteomes" id="UP000253782"/>
    </source>
</evidence>
<dbReference type="SUPFAM" id="SSF54001">
    <property type="entry name" value="Cysteine proteinases"/>
    <property type="match status" value="1"/>
</dbReference>
<dbReference type="InterPro" id="IPR038765">
    <property type="entry name" value="Papain-like_cys_pep_sf"/>
</dbReference>
<keyword evidence="4" id="KW-1185">Reference proteome</keyword>
<keyword evidence="1" id="KW-0472">Membrane</keyword>
<feature type="transmembrane region" description="Helical" evidence="1">
    <location>
        <begin position="40"/>
        <end position="57"/>
    </location>
</feature>
<comment type="caution">
    <text evidence="3">The sequence shown here is derived from an EMBL/GenBank/DDBJ whole genome shotgun (WGS) entry which is preliminary data.</text>
</comment>
<dbReference type="Pfam" id="PF01841">
    <property type="entry name" value="Transglut_core"/>
    <property type="match status" value="1"/>
</dbReference>
<dbReference type="AlphaFoldDB" id="A0A369UK56"/>
<dbReference type="PANTHER" id="PTHR42736:SF1">
    <property type="entry name" value="PROTEIN-GLUTAMINE GAMMA-GLUTAMYLTRANSFERASE"/>
    <property type="match status" value="1"/>
</dbReference>
<name>A0A369UK56_9GAMM</name>
<dbReference type="Pfam" id="PF11992">
    <property type="entry name" value="TgpA_N"/>
    <property type="match status" value="1"/>
</dbReference>
<keyword evidence="1" id="KW-0812">Transmembrane</keyword>
<organism evidence="3 4">
    <name type="scientific">Dyella tabacisoli</name>
    <dbReference type="NCBI Taxonomy" id="2282381"/>
    <lineage>
        <taxon>Bacteria</taxon>
        <taxon>Pseudomonadati</taxon>
        <taxon>Pseudomonadota</taxon>
        <taxon>Gammaproteobacteria</taxon>
        <taxon>Lysobacterales</taxon>
        <taxon>Rhodanobacteraceae</taxon>
        <taxon>Dyella</taxon>
    </lineage>
</organism>
<feature type="transmembrane region" description="Helical" evidence="1">
    <location>
        <begin position="548"/>
        <end position="569"/>
    </location>
</feature>
<dbReference type="EMBL" id="QQAH01000011">
    <property type="protein sequence ID" value="RDD81144.1"/>
    <property type="molecule type" value="Genomic_DNA"/>
</dbReference>
<sequence>MKWPRMLSRSRLGETTIDIRAFDLICLTMAVVLALHMPQLPIWLSSALALILGLRWWQRRRWPGRAPAYLKLPLLGLLTMAVIFQYHSIFGREPGTALAVGLLVLKLLETETPRDAQVSMAFACFALMAALLFNQSMLVTAGVALGLLPALAALRALQPARMATTMPRELLPAFGLLAASLPLTLFAFVLVPRLNSPLWATPPTPQARTGLSEQMSPGDFAELLTDDRPALRVSFDDAQPAPAQRYFRAYVMWRYDGRRWDYMGDPRPPATVESADSIAYRISLEASNQRVLPALDVPLAAPAQARLSADRELIADKPVNEALNYSLRSALHYRLQAELDDREQRRGLQLPADFNPRTRALAAQWRQQFGKNDAAIVQQALTMFHNDNFRYTLSPAPLGRDAMDDFLFTTREGFCEHYASAFTVLMRAAGIPARIVTGYQGGYWNSLGNYLLVRQSDAHAWSEVWLAGRGWVRMDPTAAVRPERVSLGAAAATGDQASWYRNQWLQNLRNRWDIVNHWWNEGIIGFDALRQRGLLVPFGIRDTDTTTLSLLLTVTCVLFAAVGLAWALWRRRRQDALSTAMRTLERKLARVKVIRRLSEGPQHYLSRAARALPHQRRELERLMDAYLSLRYAHDEPPTEPLKAFQKAARNFRPRRTST</sequence>
<feature type="transmembrane region" description="Helical" evidence="1">
    <location>
        <begin position="69"/>
        <end position="88"/>
    </location>
</feature>
<dbReference type="InterPro" id="IPR052901">
    <property type="entry name" value="Bact_TGase-like"/>
</dbReference>
<dbReference type="RefSeq" id="WP_114845856.1">
    <property type="nucleotide sequence ID" value="NZ_JBHSPE010000020.1"/>
</dbReference>
<accession>A0A369UK56</accession>
<dbReference type="Pfam" id="PF13559">
    <property type="entry name" value="DUF4129"/>
    <property type="match status" value="1"/>
</dbReference>
<dbReference type="Proteomes" id="UP000253782">
    <property type="component" value="Unassembled WGS sequence"/>
</dbReference>
<dbReference type="InterPro" id="IPR021878">
    <property type="entry name" value="TgpA_N"/>
</dbReference>
<gene>
    <name evidence="3" type="ORF">DVJ77_12505</name>
</gene>
<reference evidence="3 4" key="1">
    <citation type="submission" date="2018-07" db="EMBL/GenBank/DDBJ databases">
        <title>Dyella tabacisoli L4-6T, whole genome shotgun sequence.</title>
        <authorList>
            <person name="Zhou X.-K."/>
            <person name="Li W.-J."/>
            <person name="Duan Y.-Q."/>
        </authorList>
    </citation>
    <scope>NUCLEOTIDE SEQUENCE [LARGE SCALE GENOMIC DNA]</scope>
    <source>
        <strain evidence="3 4">L4-6</strain>
    </source>
</reference>
<feature type="transmembrane region" description="Helical" evidence="1">
    <location>
        <begin position="139"/>
        <end position="158"/>
    </location>
</feature>
<dbReference type="SMART" id="SM00460">
    <property type="entry name" value="TGc"/>
    <property type="match status" value="1"/>
</dbReference>